<feature type="domain" description="Cadherin" evidence="12">
    <location>
        <begin position="801"/>
        <end position="901"/>
    </location>
</feature>
<dbReference type="GO" id="GO:0005886">
    <property type="term" value="C:plasma membrane"/>
    <property type="evidence" value="ECO:0007669"/>
    <property type="project" value="InterPro"/>
</dbReference>
<keyword evidence="5" id="KW-0130">Cell adhesion</keyword>
<keyword evidence="7 10" id="KW-0472">Membrane</keyword>
<dbReference type="EMBL" id="NWSH01004181">
    <property type="protein sequence ID" value="PCG65393.1"/>
    <property type="molecule type" value="Genomic_DNA"/>
</dbReference>
<evidence type="ECO:0000256" key="9">
    <source>
        <dbReference type="SAM" id="MobiDB-lite"/>
    </source>
</evidence>
<comment type="subcellular location">
    <subcellularLocation>
        <location evidence="1">Membrane</location>
    </subcellularLocation>
</comment>
<dbReference type="PRINTS" id="PR00205">
    <property type="entry name" value="CADHERIN"/>
</dbReference>
<dbReference type="GO" id="GO:0005911">
    <property type="term" value="C:cell-cell junction"/>
    <property type="evidence" value="ECO:0007669"/>
    <property type="project" value="TreeGrafter"/>
</dbReference>
<gene>
    <name evidence="13" type="ORF">B5V51_9273</name>
</gene>
<feature type="domain" description="Cadherin" evidence="12">
    <location>
        <begin position="902"/>
        <end position="1008"/>
    </location>
</feature>
<feature type="domain" description="Cadherin" evidence="12">
    <location>
        <begin position="275"/>
        <end position="384"/>
    </location>
</feature>
<feature type="domain" description="Cadherin" evidence="12">
    <location>
        <begin position="600"/>
        <end position="699"/>
    </location>
</feature>
<evidence type="ECO:0000256" key="5">
    <source>
        <dbReference type="ARBA" id="ARBA00022889"/>
    </source>
</evidence>
<proteinExistence type="predicted"/>
<dbReference type="InterPro" id="IPR002126">
    <property type="entry name" value="Cadherin-like_dom"/>
</dbReference>
<evidence type="ECO:0000256" key="2">
    <source>
        <dbReference type="ARBA" id="ARBA00022692"/>
    </source>
</evidence>
<keyword evidence="11" id="KW-0732">Signal</keyword>
<evidence type="ECO:0000256" key="4">
    <source>
        <dbReference type="ARBA" id="ARBA00022837"/>
    </source>
</evidence>
<feature type="domain" description="Cadherin" evidence="12">
    <location>
        <begin position="385"/>
        <end position="497"/>
    </location>
</feature>
<dbReference type="FunFam" id="2.60.40.60:FF:000020">
    <property type="entry name" value="Dachsous cadherin-related 1b"/>
    <property type="match status" value="2"/>
</dbReference>
<keyword evidence="6 10" id="KW-1133">Transmembrane helix</keyword>
<evidence type="ECO:0000256" key="6">
    <source>
        <dbReference type="ARBA" id="ARBA00022989"/>
    </source>
</evidence>
<keyword evidence="2 10" id="KW-0812">Transmembrane</keyword>
<dbReference type="SMART" id="SM00112">
    <property type="entry name" value="CA"/>
    <property type="match status" value="11"/>
</dbReference>
<sequence>MARWSALQHGRPTAWLVFFSLLQVARATPGPCEVETGQSSIIVDIEESRGDQVNQSTVPVDLPIVGDPDVDVILSTVFPKGPTLFQLDGKRLQLLQPLDRDADNLSHMVFQLVCQVKATKKRRTIPVIVRVSDINDNAPVFQGTPYEANVSELIPIGTTIFSGIKATDLDAGVNGLAEYFIIPGDNQTLEAQNAVDGYGSFAIPLPHQGQVTVNRSLDYERTQKYLVTILASDRARDTKRRLSSTTTMTVNVLDDDDQDPSFIYKGCTLHEGACFNPEYTSFVDSSVLAGLLTIKPEKIQAVDMDTLDARIKYSIETGEPDSWDKYFAIDPNTGAVRQLVPVDTSIAKKFQLVIKAEEVTEARRFTTAKLTITVRPVDASPPVIEASANEGMVEENSPKGTKVVDINGQPIRLTVSDPDLGPGDPVPKYKFELTANFFDIDKDGYLVVNDDKLDRDPPNPGKLRFQVVAREANGVAASDPYSLAVQLLDQNDNAPVIPKTQPITVPASLEPTAVHTVEAIDIDEGENARITYSIYHVSNNGGNKFTIHPNTGVISSTGRLQAGEQYSVTVRATDAKGLSSQGIVELSVAPGPNTRPPQFSSRDYYAPVSEGAAINSTVTTVTAKDPENEQVTYSIASGNDLRQFAIGSNTGIITVIRSLDREVLTRYQLMVRAEDPGRLSSTATVNIKVTDINDNNPKFDEDSYLFHVKEGAANEFVGYVHATDIDDGMNAVVSYSIPTHLPFSIDNGTGMITTNTKLDYETTKDYAFVVTATDGAIDKRLGTASVTVQVTDVPDEAPVFAMAVYSVHVPENAPNYPVVKVEAEDPDTIPEITYTIIMGDTELFSIDRKSGLIRTLKPLDRETSARHQIVVGTEENNTGGQGSNTTVEVFVDDKNDNAPIFTSVVRPVTIEDSSSIGSLVQTVVATDSDATPPNNRVRYKLVGRGKASIYFHVEPDTGAVRVRDDLRKETDSEYTVDVQAYDQGEPMMSSVSTLTVYVSHSATVPPDVGLGFADTLYTEHVAENSPNGTLIRILPLLNKREHSPDTPLKCRLTESSQKGKVEGVFYVKLTEERDCAIYLNTSSLDYETLAEYSLEVQLESIQGLINPESSKATIKVHVTDANDNAPMFVFPEQSSIEAAKGKYYAIVTKDMLLGTNVLQVKAKDRDSGDFGKVEYQKNSWTKAAEEYFSLDTDTGVITNTKTFENVPKDVLPFKFSVTARDNPNSAQDYNISRASVVINLLQKENQLVVEVADLNADTMRRRSRSLLTAIEEKTGLYAGLEKLTSRHYLGENGTLESDAKGTDVWLYLLDPATGEILSRESKPVKKAIESGVHKAVAARLQTAVGAVRAPLQAAEHARRPHVAAAPLATALPAALIALAAVVLVAAIAATIYICASWNRYKKHKEQAIQQYGTLSMSMPTPRPASGYESSEDEPAPRYETQINLLQKENQLVVEVADLNADTMRRRSRSLLTAIEEKTGLYAGLEKLTSRHYLGENGTLESDAKGTDVWLYLLDPATGEILSRESKPVKKAIESGVHKAVAARLQTAVGAVRAPLQAAEHARRPHVAAAPLATALPAALIALAAVVLVAAIAATIYICASWNRYKKHKEQAIQQYGTLSMSMPTPRPASGYESSEDEPAPRYETQVLNMAVDDADLQLDFSPNNHAFNIHSVQYMSKENGERSPTLSETATTARASSVNENGGTLNNMHNGQLFEPIANNSTLIRNTQTLNRRAPNAHPLNNAIGTLPRVNNNNVGGGLLATTLGRKINGGNNHKKKATQPIMAYDEIPGLQRASDNDNVTFGKRNFTGYNYDQSPVETTTEL</sequence>
<dbReference type="GO" id="GO:0007156">
    <property type="term" value="P:homophilic cell adhesion via plasma membrane adhesion molecules"/>
    <property type="evidence" value="ECO:0007669"/>
    <property type="project" value="InterPro"/>
</dbReference>
<evidence type="ECO:0000256" key="1">
    <source>
        <dbReference type="ARBA" id="ARBA00004370"/>
    </source>
</evidence>
<dbReference type="PANTHER" id="PTHR24025:SF23">
    <property type="entry name" value="NEURAL-CADHERIN"/>
    <property type="match status" value="1"/>
</dbReference>
<evidence type="ECO:0000256" key="8">
    <source>
        <dbReference type="PROSITE-ProRule" id="PRU00043"/>
    </source>
</evidence>
<accession>A0A2A4J1X9</accession>
<reference evidence="13" key="1">
    <citation type="submission" date="2017-09" db="EMBL/GenBank/DDBJ databases">
        <title>Contemporary evolution of a Lepidopteran species, Heliothis virescens, in response to modern agricultural practices.</title>
        <authorList>
            <person name="Fritz M.L."/>
            <person name="Deyonke A.M."/>
            <person name="Papanicolaou A."/>
            <person name="Micinski S."/>
            <person name="Westbrook J."/>
            <person name="Gould F."/>
        </authorList>
    </citation>
    <scope>NUCLEOTIDE SEQUENCE [LARGE SCALE GENOMIC DNA]</scope>
    <source>
        <strain evidence="13">HvINT-</strain>
        <tissue evidence="13">Whole body</tissue>
    </source>
</reference>
<dbReference type="SUPFAM" id="SSF49313">
    <property type="entry name" value="Cadherin-like"/>
    <property type="match status" value="10"/>
</dbReference>
<dbReference type="InterPro" id="IPR015919">
    <property type="entry name" value="Cadherin-like_sf"/>
</dbReference>
<dbReference type="FunFam" id="2.60.40.60:FF:000275">
    <property type="entry name" value="Si:dkey-30k22.7"/>
    <property type="match status" value="1"/>
</dbReference>
<evidence type="ECO:0000256" key="10">
    <source>
        <dbReference type="SAM" id="Phobius"/>
    </source>
</evidence>
<feature type="domain" description="Cadherin" evidence="12">
    <location>
        <begin position="142"/>
        <end position="262"/>
    </location>
</feature>
<dbReference type="Pfam" id="PF00028">
    <property type="entry name" value="Cadherin"/>
    <property type="match status" value="7"/>
</dbReference>
<dbReference type="PROSITE" id="PS00232">
    <property type="entry name" value="CADHERIN_1"/>
    <property type="match status" value="5"/>
</dbReference>
<evidence type="ECO:0000313" key="13">
    <source>
        <dbReference type="EMBL" id="PCG65393.1"/>
    </source>
</evidence>
<evidence type="ECO:0000259" key="12">
    <source>
        <dbReference type="PROSITE" id="PS50268"/>
    </source>
</evidence>
<evidence type="ECO:0000256" key="7">
    <source>
        <dbReference type="ARBA" id="ARBA00023136"/>
    </source>
</evidence>
<dbReference type="PROSITE" id="PS50268">
    <property type="entry name" value="CADHERIN_2"/>
    <property type="match status" value="11"/>
</dbReference>
<feature type="transmembrane region" description="Helical" evidence="10">
    <location>
        <begin position="1571"/>
        <end position="1597"/>
    </location>
</feature>
<evidence type="ECO:0000256" key="11">
    <source>
        <dbReference type="SAM" id="SignalP"/>
    </source>
</evidence>
<feature type="chain" id="PRO_5013217986" description="Cadherin domain-containing protein" evidence="11">
    <location>
        <begin position="28"/>
        <end position="1823"/>
    </location>
</feature>
<dbReference type="CDD" id="cd11304">
    <property type="entry name" value="Cadherin_repeat"/>
    <property type="match status" value="10"/>
</dbReference>
<evidence type="ECO:0000256" key="3">
    <source>
        <dbReference type="ARBA" id="ARBA00022737"/>
    </source>
</evidence>
<dbReference type="GO" id="GO:0009653">
    <property type="term" value="P:anatomical structure morphogenesis"/>
    <property type="evidence" value="ECO:0007669"/>
    <property type="project" value="UniProtKB-ARBA"/>
</dbReference>
<organism evidence="13">
    <name type="scientific">Heliothis virescens</name>
    <name type="common">Tobacco budworm moth</name>
    <dbReference type="NCBI Taxonomy" id="7102"/>
    <lineage>
        <taxon>Eukaryota</taxon>
        <taxon>Metazoa</taxon>
        <taxon>Ecdysozoa</taxon>
        <taxon>Arthropoda</taxon>
        <taxon>Hexapoda</taxon>
        <taxon>Insecta</taxon>
        <taxon>Pterygota</taxon>
        <taxon>Neoptera</taxon>
        <taxon>Endopterygota</taxon>
        <taxon>Lepidoptera</taxon>
        <taxon>Glossata</taxon>
        <taxon>Ditrysia</taxon>
        <taxon>Noctuoidea</taxon>
        <taxon>Noctuidae</taxon>
        <taxon>Heliothinae</taxon>
        <taxon>Heliothis</taxon>
    </lineage>
</organism>
<feature type="domain" description="Cadherin" evidence="12">
    <location>
        <begin position="1139"/>
        <end position="1266"/>
    </location>
</feature>
<dbReference type="InterPro" id="IPR050971">
    <property type="entry name" value="Cadherin-domain_protein"/>
</dbReference>
<dbReference type="InterPro" id="IPR020894">
    <property type="entry name" value="Cadherin_CS"/>
</dbReference>
<comment type="caution">
    <text evidence="13">The sequence shown here is derived from an EMBL/GenBank/DDBJ whole genome shotgun (WGS) entry which is preliminary data.</text>
</comment>
<protein>
    <recommendedName>
        <fullName evidence="12">Cadherin domain-containing protein</fullName>
    </recommendedName>
</protein>
<feature type="region of interest" description="Disordered" evidence="9">
    <location>
        <begin position="1619"/>
        <end position="1638"/>
    </location>
</feature>
<feature type="domain" description="Cadherin" evidence="12">
    <location>
        <begin position="1013"/>
        <end position="1128"/>
    </location>
</feature>
<name>A0A2A4J1X9_HELVI</name>
<feature type="transmembrane region" description="Helical" evidence="10">
    <location>
        <begin position="1370"/>
        <end position="1395"/>
    </location>
</feature>
<keyword evidence="4 8" id="KW-0106">Calcium</keyword>
<feature type="domain" description="Cadherin" evidence="12">
    <location>
        <begin position="40"/>
        <end position="141"/>
    </location>
</feature>
<dbReference type="Gene3D" id="2.60.40.60">
    <property type="entry name" value="Cadherins"/>
    <property type="match status" value="11"/>
</dbReference>
<dbReference type="PANTHER" id="PTHR24025">
    <property type="entry name" value="DESMOGLEIN FAMILY MEMBER"/>
    <property type="match status" value="1"/>
</dbReference>
<keyword evidence="3" id="KW-0677">Repeat</keyword>
<dbReference type="GO" id="GO:0005509">
    <property type="term" value="F:calcium ion binding"/>
    <property type="evidence" value="ECO:0007669"/>
    <property type="project" value="UniProtKB-UniRule"/>
</dbReference>
<feature type="signal peptide" evidence="11">
    <location>
        <begin position="1"/>
        <end position="27"/>
    </location>
</feature>
<dbReference type="GO" id="GO:0060429">
    <property type="term" value="P:epithelium development"/>
    <property type="evidence" value="ECO:0007669"/>
    <property type="project" value="UniProtKB-ARBA"/>
</dbReference>
<feature type="domain" description="Cadherin" evidence="12">
    <location>
        <begin position="700"/>
        <end position="800"/>
    </location>
</feature>
<feature type="domain" description="Cadherin" evidence="12">
    <location>
        <begin position="512"/>
        <end position="599"/>
    </location>
</feature>
<dbReference type="STRING" id="7102.A0A2A4J1X9"/>